<organism evidence="1">
    <name type="scientific">Blastobotrys adeninivorans</name>
    <name type="common">Yeast</name>
    <name type="synonym">Arxula adeninivorans</name>
    <dbReference type="NCBI Taxonomy" id="409370"/>
    <lineage>
        <taxon>Eukaryota</taxon>
        <taxon>Fungi</taxon>
        <taxon>Dikarya</taxon>
        <taxon>Ascomycota</taxon>
        <taxon>Saccharomycotina</taxon>
        <taxon>Dipodascomycetes</taxon>
        <taxon>Dipodascales</taxon>
        <taxon>Trichomonascaceae</taxon>
        <taxon>Blastobotrys</taxon>
    </lineage>
</organism>
<gene>
    <name evidence="1" type="ORF">GNLVRS02_ARAD1D22044g</name>
</gene>
<dbReference type="AlphaFoldDB" id="A0A060T9V5"/>
<proteinExistence type="predicted"/>
<accession>A0A060T9V5</accession>
<reference evidence="1" key="2">
    <citation type="submission" date="2014-06" db="EMBL/GenBank/DDBJ databases">
        <title>The complete genome of Blastobotrys (Arxula) adeninivorans LS3 - a yeast of biotechnological interest.</title>
        <authorList>
            <person name="Kunze G."/>
            <person name="Gaillardin C."/>
            <person name="Czernicka M."/>
            <person name="Durrens P."/>
            <person name="Martin T."/>
            <person name="Boer E."/>
            <person name="Gabaldon T."/>
            <person name="Cruz J."/>
            <person name="Talla E."/>
            <person name="Marck C."/>
            <person name="Goffeau A."/>
            <person name="Barbe V."/>
            <person name="Baret P."/>
            <person name="Baronian K."/>
            <person name="Beier S."/>
            <person name="Bleykasten C."/>
            <person name="Bode R."/>
            <person name="Casaregola S."/>
            <person name="Despons L."/>
            <person name="Fairhead C."/>
            <person name="Giersberg M."/>
            <person name="Gierski P."/>
            <person name="Hahnel U."/>
            <person name="Hartmann A."/>
            <person name="Jankowska D."/>
            <person name="Jubin C."/>
            <person name="Jung P."/>
            <person name="Lafontaine I."/>
            <person name="Leh-Louis V."/>
            <person name="Lemaire M."/>
            <person name="Marcet-Houben M."/>
            <person name="Mascher M."/>
            <person name="Morel G."/>
            <person name="Richard G.-F."/>
            <person name="Riechen J."/>
            <person name="Sacerdot C."/>
            <person name="Sarkar A."/>
            <person name="Savel G."/>
            <person name="Schacherer J."/>
            <person name="Sherman D."/>
            <person name="Straub M.-L."/>
            <person name="Stein N."/>
            <person name="Thierry A."/>
            <person name="Trautwein-Schult A."/>
            <person name="Westhof E."/>
            <person name="Worch S."/>
            <person name="Dujon B."/>
            <person name="Souciet J.-L."/>
            <person name="Wincker P."/>
            <person name="Scholz U."/>
            <person name="Neuveglise N."/>
        </authorList>
    </citation>
    <scope>NUCLEOTIDE SEQUENCE</scope>
    <source>
        <strain evidence="1">LS3</strain>
    </source>
</reference>
<protein>
    <submittedName>
        <fullName evidence="1">ARAD1D22044p</fullName>
    </submittedName>
</protein>
<sequence>MSRYHFATRFESPQQINNLIDSVKAQYKLDPSSEYVIVVTGYPSYSSDHSAWEGQKTLRGDTLKVLFPSSAQGKLGAVISQVEETTPWYLKALYSSSTGTHVDLPGVKTELDQSVQPAFKQDVCKLDNRPFVPSMVCFYGLSQSMEELVNDYRNFVVESKCETDFVLSVKHFEPSLEMAIETIDFSVEKLMSMLNTNSDASLERVLYFKLKQKQGDLQTLLKIATQEQTEPALKKLHDTYMHHSGLITSELDNVGKLMESVQHLGSEYIDFPSESDFVKTVDLAQEHSSKWQISPVGSDNSPKIIPPMELEIPTTAIYGFTVPQVQYKVNVEYLLSSVYDAVQDEHVYALPEYRVTYSDLTDEGLEWQCKRWRITSKATNRQELIDQLTEKWSTPKDTPVILNLLIEHVVSPDVLRA</sequence>
<dbReference type="EMBL" id="HG937694">
    <property type="protein sequence ID" value="CDP37895.1"/>
    <property type="molecule type" value="Genomic_DNA"/>
</dbReference>
<evidence type="ECO:0000313" key="1">
    <source>
        <dbReference type="EMBL" id="CDP37895.1"/>
    </source>
</evidence>
<reference evidence="1" key="1">
    <citation type="submission" date="2014-02" db="EMBL/GenBank/DDBJ databases">
        <authorList>
            <person name="Genoscope - CEA"/>
        </authorList>
    </citation>
    <scope>NUCLEOTIDE SEQUENCE</scope>
    <source>
        <strain evidence="1">LS3</strain>
    </source>
</reference>
<name>A0A060T9V5_BLAAD</name>